<evidence type="ECO:0000313" key="5">
    <source>
        <dbReference type="Proteomes" id="UP000294726"/>
    </source>
</evidence>
<gene>
    <name evidence="2" type="ORF">ATX59_06710</name>
    <name evidence="3" type="ORF">OENI_1380</name>
</gene>
<dbReference type="PIRSF" id="PIRSF019587">
    <property type="entry name" value="PGPase"/>
    <property type="match status" value="1"/>
</dbReference>
<protein>
    <submittedName>
        <fullName evidence="2">Phosphatidylglycerophosphatase A</fullName>
        <ecNumber evidence="3">3.1.3.27</ecNumber>
    </submittedName>
</protein>
<keyword evidence="3" id="KW-0378">Hydrolase</keyword>
<dbReference type="Gene3D" id="1.10.3760.10">
    <property type="entry name" value="PgpA-like"/>
    <property type="match status" value="1"/>
</dbReference>
<reference evidence="3 5" key="2">
    <citation type="submission" date="2018-08" db="EMBL/GenBank/DDBJ databases">
        <authorList>
            <person name="Lorentzen P. G. S. M."/>
        </authorList>
    </citation>
    <scope>NUCLEOTIDE SEQUENCE [LARGE SCALE GENOMIC DNA]</scope>
    <source>
        <strain evidence="3 5">CRBO_1381</strain>
    </source>
</reference>
<dbReference type="RefSeq" id="WP_032818551.1">
    <property type="nucleotide sequence ID" value="NZ_LR031358.1"/>
</dbReference>
<dbReference type="InterPro" id="IPR026038">
    <property type="entry name" value="Put_PGPase"/>
</dbReference>
<feature type="domain" description="YutG/PgpA" evidence="1">
    <location>
        <begin position="49"/>
        <end position="153"/>
    </location>
</feature>
<name>A0A6N4A777_OENOE</name>
<reference evidence="2 4" key="1">
    <citation type="journal article" date="2016" name="BMC Genomics">
        <title>Consensus pan-genome assembly of the specialised wine bacterium Oenococcus oeni.</title>
        <authorList>
            <person name="Sternes P.R."/>
            <person name="Borneman A.R."/>
        </authorList>
    </citation>
    <scope>NUCLEOTIDE SEQUENCE [LARGE SCALE GENOMIC DNA]</scope>
    <source>
        <strain evidence="2 4">AWRIB661</strain>
    </source>
</reference>
<dbReference type="AlphaFoldDB" id="A0A6N4A777"/>
<organism evidence="2 4">
    <name type="scientific">Oenococcus oeni</name>
    <name type="common">Leuconostoc oenos</name>
    <dbReference type="NCBI Taxonomy" id="1247"/>
    <lineage>
        <taxon>Bacteria</taxon>
        <taxon>Bacillati</taxon>
        <taxon>Bacillota</taxon>
        <taxon>Bacilli</taxon>
        <taxon>Lactobacillales</taxon>
        <taxon>Lactobacillaceae</taxon>
        <taxon>Oenococcus</taxon>
    </lineage>
</organism>
<dbReference type="SUPFAM" id="SSF101307">
    <property type="entry name" value="YutG-like"/>
    <property type="match status" value="1"/>
</dbReference>
<dbReference type="EMBL" id="LR031358">
    <property type="protein sequence ID" value="VDB98644.1"/>
    <property type="molecule type" value="Genomic_DNA"/>
</dbReference>
<dbReference type="Proteomes" id="UP000181728">
    <property type="component" value="Unassembled WGS sequence"/>
</dbReference>
<dbReference type="InterPro" id="IPR007686">
    <property type="entry name" value="YutG/PgpA"/>
</dbReference>
<dbReference type="Proteomes" id="UP000294726">
    <property type="component" value="Chromosome"/>
</dbReference>
<dbReference type="Pfam" id="PF04608">
    <property type="entry name" value="PgpA"/>
    <property type="match status" value="1"/>
</dbReference>
<sequence>MSDYSKLAQDSIKRLLKRGVSLNDIYKLTSDFLLQHYHFSAKNEQIVKALSIVLKRDEVNDIILTALYMDEAAETMPDSEPLKGRLSRDANGHNVDEILAIGLASQFGAAATVHYGWLDNEKPGLIGVLNDKTDSINVYIDDILAALVASSAMEYLELDGGNKY</sequence>
<dbReference type="EC" id="3.1.3.27" evidence="3"/>
<dbReference type="EMBL" id="MLOK01000046">
    <property type="protein sequence ID" value="OIM20980.1"/>
    <property type="molecule type" value="Genomic_DNA"/>
</dbReference>
<dbReference type="CDD" id="cd06971">
    <property type="entry name" value="PgpA"/>
    <property type="match status" value="1"/>
</dbReference>
<dbReference type="InterPro" id="IPR036681">
    <property type="entry name" value="PgpA-like_sf"/>
</dbReference>
<dbReference type="GO" id="GO:0008962">
    <property type="term" value="F:phosphatidylglycerophosphatase activity"/>
    <property type="evidence" value="ECO:0007669"/>
    <property type="project" value="UniProtKB-EC"/>
</dbReference>
<evidence type="ECO:0000313" key="2">
    <source>
        <dbReference type="EMBL" id="OIM20980.1"/>
    </source>
</evidence>
<accession>A0A6N4A777</accession>
<evidence type="ECO:0000313" key="3">
    <source>
        <dbReference type="EMBL" id="VDB98644.1"/>
    </source>
</evidence>
<evidence type="ECO:0000259" key="1">
    <source>
        <dbReference type="Pfam" id="PF04608"/>
    </source>
</evidence>
<dbReference type="GO" id="GO:0006629">
    <property type="term" value="P:lipid metabolic process"/>
    <property type="evidence" value="ECO:0007669"/>
    <property type="project" value="InterPro"/>
</dbReference>
<proteinExistence type="predicted"/>
<evidence type="ECO:0000313" key="4">
    <source>
        <dbReference type="Proteomes" id="UP000181728"/>
    </source>
</evidence>